<evidence type="ECO:0000313" key="3">
    <source>
        <dbReference type="Proteomes" id="UP001238603"/>
    </source>
</evidence>
<feature type="transmembrane region" description="Helical" evidence="1">
    <location>
        <begin position="106"/>
        <end position="124"/>
    </location>
</feature>
<keyword evidence="1" id="KW-0472">Membrane</keyword>
<dbReference type="Pfam" id="PF13787">
    <property type="entry name" value="HXXEE"/>
    <property type="match status" value="1"/>
</dbReference>
<protein>
    <submittedName>
        <fullName evidence="2">HXXEE domain-containing protein</fullName>
    </submittedName>
</protein>
<organism evidence="2 3">
    <name type="scientific">Roseateles subflavus</name>
    <dbReference type="NCBI Taxonomy" id="3053353"/>
    <lineage>
        <taxon>Bacteria</taxon>
        <taxon>Pseudomonadati</taxon>
        <taxon>Pseudomonadota</taxon>
        <taxon>Betaproteobacteria</taxon>
        <taxon>Burkholderiales</taxon>
        <taxon>Sphaerotilaceae</taxon>
        <taxon>Roseateles</taxon>
    </lineage>
</organism>
<evidence type="ECO:0000313" key="2">
    <source>
        <dbReference type="EMBL" id="MDL5030773.1"/>
    </source>
</evidence>
<dbReference type="Proteomes" id="UP001238603">
    <property type="component" value="Unassembled WGS sequence"/>
</dbReference>
<sequence length="165" mass="18270">MVRLEGLSLAFTAAVLLHNAEEAWWLPRWSRTQSWYRPVGDGEFRWAALMLSLGLLVLTGLQLHWGREQEVLSAVFAAYVIAMLVNAVLPHLALSLLQRRYMPGTASAWLGVVPLGLAWLLAAASQGRLHLAAQAWTLALSWLSLGLSVPALLWLGRRLAARRRG</sequence>
<dbReference type="EMBL" id="JASVDS010000001">
    <property type="protein sequence ID" value="MDL5030773.1"/>
    <property type="molecule type" value="Genomic_DNA"/>
</dbReference>
<keyword evidence="3" id="KW-1185">Reference proteome</keyword>
<name>A0ABT7LD28_9BURK</name>
<feature type="transmembrane region" description="Helical" evidence="1">
    <location>
        <begin position="136"/>
        <end position="155"/>
    </location>
</feature>
<gene>
    <name evidence="2" type="ORF">QRD43_02550</name>
</gene>
<keyword evidence="1" id="KW-1133">Transmembrane helix</keyword>
<keyword evidence="1" id="KW-0812">Transmembrane</keyword>
<reference evidence="2 3" key="1">
    <citation type="submission" date="2023-06" db="EMBL/GenBank/DDBJ databases">
        <title>Pelomonas sp. APW6 16S ribosomal RNA gene genome sequencing and assembly.</title>
        <authorList>
            <person name="Woo H."/>
        </authorList>
    </citation>
    <scope>NUCLEOTIDE SEQUENCE [LARGE SCALE GENOMIC DNA]</scope>
    <source>
        <strain evidence="2 3">APW6</strain>
    </source>
</reference>
<comment type="caution">
    <text evidence="2">The sequence shown here is derived from an EMBL/GenBank/DDBJ whole genome shotgun (WGS) entry which is preliminary data.</text>
</comment>
<accession>A0ABT7LD28</accession>
<proteinExistence type="predicted"/>
<dbReference type="RefSeq" id="WP_285980900.1">
    <property type="nucleotide sequence ID" value="NZ_JASVDS010000001.1"/>
</dbReference>
<dbReference type="InterPro" id="IPR025671">
    <property type="entry name" value="HXXEE"/>
</dbReference>
<feature type="transmembrane region" description="Helical" evidence="1">
    <location>
        <begin position="71"/>
        <end position="94"/>
    </location>
</feature>
<evidence type="ECO:0000256" key="1">
    <source>
        <dbReference type="SAM" id="Phobius"/>
    </source>
</evidence>
<feature type="transmembrane region" description="Helical" evidence="1">
    <location>
        <begin position="44"/>
        <end position="64"/>
    </location>
</feature>